<dbReference type="NCBIfam" id="TIGR00140">
    <property type="entry name" value="hupD"/>
    <property type="match status" value="1"/>
</dbReference>
<dbReference type="GO" id="GO:0004190">
    <property type="term" value="F:aspartic-type endopeptidase activity"/>
    <property type="evidence" value="ECO:0007669"/>
    <property type="project" value="UniProtKB-KW"/>
</dbReference>
<dbReference type="GO" id="GO:0016485">
    <property type="term" value="P:protein processing"/>
    <property type="evidence" value="ECO:0007669"/>
    <property type="project" value="InterPro"/>
</dbReference>
<dbReference type="GO" id="GO:0008047">
    <property type="term" value="F:enzyme activator activity"/>
    <property type="evidence" value="ECO:0007669"/>
    <property type="project" value="InterPro"/>
</dbReference>
<dbReference type="SUPFAM" id="SSF53163">
    <property type="entry name" value="HybD-like"/>
    <property type="match status" value="1"/>
</dbReference>
<dbReference type="RefSeq" id="WP_230610753.1">
    <property type="nucleotide sequence ID" value="NZ_JAJNAG010000043.1"/>
</dbReference>
<organism evidence="8 9">
    <name type="scientific">Limnobaculum eriocheiris</name>
    <dbReference type="NCBI Taxonomy" id="2897391"/>
    <lineage>
        <taxon>Bacteria</taxon>
        <taxon>Pseudomonadati</taxon>
        <taxon>Pseudomonadota</taxon>
        <taxon>Gammaproteobacteria</taxon>
        <taxon>Enterobacterales</taxon>
        <taxon>Budviciaceae</taxon>
        <taxon>Limnobaculum</taxon>
    </lineage>
</organism>
<sequence>MRILVLGVGNVLLTDEAIGVRVVEALEQNYVLPDYVEVLDGGTAGMELLETMANRDHLIIADAIVSKKRAPGTIMILRDEEVPTLFTNKISPHQLGLADVLSALRFTGEFPGKLTLVGVIPESLEPHIGMTTTVEAMVEPALQEVIAALRSSGVEVLPKEK</sequence>
<proteinExistence type="inferred from homology"/>
<dbReference type="Proteomes" id="UP001139171">
    <property type="component" value="Unassembled WGS sequence"/>
</dbReference>
<protein>
    <submittedName>
        <fullName evidence="8">HyaD/HybD family hydrogenase maturation endopeptidase</fullName>
        <ecNumber evidence="8">3.4.23.-</ecNumber>
    </submittedName>
</protein>
<evidence type="ECO:0000256" key="6">
    <source>
        <dbReference type="ARBA" id="ARBA00022801"/>
    </source>
</evidence>
<dbReference type="CDD" id="cd06062">
    <property type="entry name" value="H2MP_MemB-H2up"/>
    <property type="match status" value="1"/>
</dbReference>
<dbReference type="NCBIfam" id="TIGR00072">
    <property type="entry name" value="hydrog_prot"/>
    <property type="match status" value="1"/>
</dbReference>
<dbReference type="PRINTS" id="PR00446">
    <property type="entry name" value="HYDRGNUPTAKE"/>
</dbReference>
<dbReference type="EC" id="3.4.23.-" evidence="8"/>
<dbReference type="NCBIfam" id="NF007777">
    <property type="entry name" value="PRK10466.1"/>
    <property type="match status" value="1"/>
</dbReference>
<dbReference type="Gene3D" id="3.40.50.1450">
    <property type="entry name" value="HybD-like"/>
    <property type="match status" value="1"/>
</dbReference>
<keyword evidence="5" id="KW-0064">Aspartyl protease</keyword>
<dbReference type="InterPro" id="IPR004419">
    <property type="entry name" value="Pept_A31_hyd_express"/>
</dbReference>
<dbReference type="PANTHER" id="PTHR30302">
    <property type="entry name" value="HYDROGENASE 1 MATURATION PROTEASE"/>
    <property type="match status" value="1"/>
</dbReference>
<evidence type="ECO:0000313" key="9">
    <source>
        <dbReference type="Proteomes" id="UP001139171"/>
    </source>
</evidence>
<dbReference type="InterPro" id="IPR000671">
    <property type="entry name" value="Peptidase_A31"/>
</dbReference>
<evidence type="ECO:0000256" key="2">
    <source>
        <dbReference type="ARBA" id="ARBA00022596"/>
    </source>
</evidence>
<comment type="similarity">
    <text evidence="1">Belongs to the peptidase A31 family.</text>
</comment>
<evidence type="ECO:0000256" key="3">
    <source>
        <dbReference type="ARBA" id="ARBA00022670"/>
    </source>
</evidence>
<name>A0A9X1SLT1_9GAMM</name>
<dbReference type="FunFam" id="3.40.50.1450:FF:000002">
    <property type="entry name" value="Hydrogenase 1 maturation protease"/>
    <property type="match status" value="1"/>
</dbReference>
<dbReference type="EMBL" id="JAJNAG010000043">
    <property type="protein sequence ID" value="MCD1127175.1"/>
    <property type="molecule type" value="Genomic_DNA"/>
</dbReference>
<evidence type="ECO:0000313" key="8">
    <source>
        <dbReference type="EMBL" id="MCD1127175.1"/>
    </source>
</evidence>
<dbReference type="GO" id="GO:0046872">
    <property type="term" value="F:metal ion binding"/>
    <property type="evidence" value="ECO:0007669"/>
    <property type="project" value="UniProtKB-KW"/>
</dbReference>
<keyword evidence="3" id="KW-0645">Protease</keyword>
<keyword evidence="9" id="KW-1185">Reference proteome</keyword>
<evidence type="ECO:0000256" key="1">
    <source>
        <dbReference type="ARBA" id="ARBA00006814"/>
    </source>
</evidence>
<feature type="binding site" evidence="7">
    <location>
        <position position="93"/>
    </location>
    <ligand>
        <name>Ni(2+)</name>
        <dbReference type="ChEBI" id="CHEBI:49786"/>
    </ligand>
</feature>
<evidence type="ECO:0000256" key="7">
    <source>
        <dbReference type="PIRSR" id="PIRSR604419-1"/>
    </source>
</evidence>
<keyword evidence="2 7" id="KW-0533">Nickel</keyword>
<accession>A0A9X1SLT1</accession>
<keyword evidence="4 7" id="KW-0479">Metal-binding</keyword>
<evidence type="ECO:0000256" key="4">
    <source>
        <dbReference type="ARBA" id="ARBA00022723"/>
    </source>
</evidence>
<comment type="caution">
    <text evidence="8">The sequence shown here is derived from an EMBL/GenBank/DDBJ whole genome shotgun (WGS) entry which is preliminary data.</text>
</comment>
<dbReference type="AlphaFoldDB" id="A0A9X1SLT1"/>
<feature type="binding site" evidence="7">
    <location>
        <position position="62"/>
    </location>
    <ligand>
        <name>Ni(2+)</name>
        <dbReference type="ChEBI" id="CHEBI:49786"/>
    </ligand>
</feature>
<gene>
    <name evidence="8" type="ORF">LPW36_14425</name>
</gene>
<dbReference type="Pfam" id="PF01750">
    <property type="entry name" value="HycI"/>
    <property type="match status" value="1"/>
</dbReference>
<evidence type="ECO:0000256" key="5">
    <source>
        <dbReference type="ARBA" id="ARBA00022750"/>
    </source>
</evidence>
<keyword evidence="6 8" id="KW-0378">Hydrolase</keyword>
<dbReference type="PANTHER" id="PTHR30302:SF1">
    <property type="entry name" value="HYDROGENASE 2 MATURATION PROTEASE"/>
    <property type="match status" value="1"/>
</dbReference>
<reference evidence="8" key="1">
    <citation type="submission" date="2021-11" db="EMBL/GenBank/DDBJ databases">
        <title>Jinshanibacter sp. isolated from one year old Eriocheir sinensis.</title>
        <authorList>
            <person name="Li J.-Y."/>
            <person name="He W."/>
            <person name="Gao T.-H."/>
        </authorList>
    </citation>
    <scope>NUCLEOTIDE SEQUENCE</scope>
    <source>
        <strain evidence="8">LJY008</strain>
    </source>
</reference>
<feature type="binding site" evidence="7">
    <location>
        <position position="16"/>
    </location>
    <ligand>
        <name>Ni(2+)</name>
        <dbReference type="ChEBI" id="CHEBI:49786"/>
    </ligand>
</feature>
<dbReference type="InterPro" id="IPR023430">
    <property type="entry name" value="Pept_HybD-like_dom_sf"/>
</dbReference>